<dbReference type="Proteomes" id="UP001271723">
    <property type="component" value="Unassembled WGS sequence"/>
</dbReference>
<accession>A0ABU4LK13</accession>
<proteinExistence type="predicted"/>
<name>A0ABU4LK13_9ACTN</name>
<keyword evidence="2" id="KW-1185">Reference proteome</keyword>
<dbReference type="SUPFAM" id="SSF55486">
    <property type="entry name" value="Metalloproteases ('zincins'), catalytic domain"/>
    <property type="match status" value="1"/>
</dbReference>
<protein>
    <submittedName>
        <fullName evidence="1">Zinc-dependent metalloprotease</fullName>
    </submittedName>
</protein>
<dbReference type="GO" id="GO:0008237">
    <property type="term" value="F:metallopeptidase activity"/>
    <property type="evidence" value="ECO:0007669"/>
    <property type="project" value="UniProtKB-KW"/>
</dbReference>
<evidence type="ECO:0000313" key="1">
    <source>
        <dbReference type="EMBL" id="MDX2916162.1"/>
    </source>
</evidence>
<dbReference type="EMBL" id="JARAVY010000040">
    <property type="protein sequence ID" value="MDX2916162.1"/>
    <property type="molecule type" value="Genomic_DNA"/>
</dbReference>
<dbReference type="Pfam" id="PF10103">
    <property type="entry name" value="Zincin_2"/>
    <property type="match status" value="1"/>
</dbReference>
<organism evidence="1 2">
    <name type="scientific">Streptomyces griseiscabiei</name>
    <dbReference type="NCBI Taxonomy" id="2993540"/>
    <lineage>
        <taxon>Bacteria</taxon>
        <taxon>Bacillati</taxon>
        <taxon>Actinomycetota</taxon>
        <taxon>Actinomycetes</taxon>
        <taxon>Kitasatosporales</taxon>
        <taxon>Streptomycetaceae</taxon>
        <taxon>Streptomyces</taxon>
    </lineage>
</organism>
<keyword evidence="1" id="KW-0645">Protease</keyword>
<keyword evidence="1" id="KW-0482">Metalloprotease</keyword>
<comment type="caution">
    <text evidence="1">The sequence shown here is derived from an EMBL/GenBank/DDBJ whole genome shotgun (WGS) entry which is preliminary data.</text>
</comment>
<keyword evidence="1" id="KW-0378">Hydrolase</keyword>
<dbReference type="InterPro" id="IPR018766">
    <property type="entry name" value="Zinicin_2"/>
</dbReference>
<reference evidence="1 2" key="1">
    <citation type="journal article" date="2023" name="Microb. Genom.">
        <title>Mesoterricola silvestris gen. nov., sp. nov., Mesoterricola sediminis sp. nov., Geothrix oryzae sp. nov., Geothrix edaphica sp. nov., Geothrix rubra sp. nov., and Geothrix limicola sp. nov., six novel members of Acidobacteriota isolated from soils.</title>
        <authorList>
            <person name="Weisberg A.J."/>
            <person name="Pearce E."/>
            <person name="Kramer C.G."/>
            <person name="Chang J.H."/>
            <person name="Clarke C.R."/>
        </authorList>
    </citation>
    <scope>NUCLEOTIDE SEQUENCE [LARGE SCALE GENOMIC DNA]</scope>
    <source>
        <strain evidence="1 2">NRRL_B-2795</strain>
    </source>
</reference>
<dbReference type="RefSeq" id="WP_086757268.1">
    <property type="nucleotide sequence ID" value="NZ_JAGJBZ010000002.1"/>
</dbReference>
<gene>
    <name evidence="1" type="ORF">PV517_46785</name>
</gene>
<sequence length="308" mass="34146">MSTIEVLDETGRAPRLADEISTILHTALPTVKAITRMNPPEVIRIRLVSPRVWRTETSAYIERKVSGSFARSVPSEPEKAEARQLQHMYRASMAVSWIMCNARTVTDPAGEPQTLIAPRALHHTGLRHHPGALYRMVVHESVHQVQMATSRGTVVPIPFLPRDLDTPERAVVQLMEGHAEWAAQQTAHRLRDQAPTADGPLRRSFRYRRQDALIRRLARWAVDGAQSLAETETETPAPAPAPAPALVVGNGGLEDIGQALHRDGIRFVEAAVEALGVDTFNRIWHTPDLVPLAGELTAPERWFSRAQA</sequence>
<evidence type="ECO:0000313" key="2">
    <source>
        <dbReference type="Proteomes" id="UP001271723"/>
    </source>
</evidence>